<evidence type="ECO:0000256" key="15">
    <source>
        <dbReference type="SAM" id="SignalP"/>
    </source>
</evidence>
<keyword evidence="7" id="KW-0406">Ion transport</keyword>
<evidence type="ECO:0000256" key="6">
    <source>
        <dbReference type="ARBA" id="ARBA00022729"/>
    </source>
</evidence>
<evidence type="ECO:0000256" key="11">
    <source>
        <dbReference type="ARBA" id="ARBA00023237"/>
    </source>
</evidence>
<feature type="domain" description="TonB-dependent receptor-like beta-barrel" evidence="16">
    <location>
        <begin position="219"/>
        <end position="600"/>
    </location>
</feature>
<dbReference type="SUPFAM" id="SSF56935">
    <property type="entry name" value="Porins"/>
    <property type="match status" value="1"/>
</dbReference>
<keyword evidence="6 15" id="KW-0732">Signal</keyword>
<evidence type="ECO:0000256" key="7">
    <source>
        <dbReference type="ARBA" id="ARBA00023065"/>
    </source>
</evidence>
<reference evidence="19" key="1">
    <citation type="submission" date="2017-01" db="EMBL/GenBank/DDBJ databases">
        <authorList>
            <person name="Varghese N."/>
            <person name="Submissions S."/>
        </authorList>
    </citation>
    <scope>NUCLEOTIDE SEQUENCE [LARGE SCALE GENOMIC DNA]</scope>
    <source>
        <strain evidence="19">ATCC 51758</strain>
    </source>
</reference>
<evidence type="ECO:0000256" key="12">
    <source>
        <dbReference type="PROSITE-ProRule" id="PRU01360"/>
    </source>
</evidence>
<keyword evidence="9 12" id="KW-0472">Membrane</keyword>
<dbReference type="Gene3D" id="2.170.130.10">
    <property type="entry name" value="TonB-dependent receptor, plug domain"/>
    <property type="match status" value="1"/>
</dbReference>
<dbReference type="RefSeq" id="WP_076603536.1">
    <property type="nucleotide sequence ID" value="NZ_FTMD01000013.1"/>
</dbReference>
<evidence type="ECO:0000256" key="8">
    <source>
        <dbReference type="ARBA" id="ARBA00023077"/>
    </source>
</evidence>
<dbReference type="Gene3D" id="2.40.170.20">
    <property type="entry name" value="TonB-dependent receptor, beta-barrel domain"/>
    <property type="match status" value="1"/>
</dbReference>
<dbReference type="InterPro" id="IPR012910">
    <property type="entry name" value="Plug_dom"/>
</dbReference>
<evidence type="ECO:0000313" key="19">
    <source>
        <dbReference type="Proteomes" id="UP000186819"/>
    </source>
</evidence>
<keyword evidence="3 12" id="KW-0813">Transport</keyword>
<dbReference type="GO" id="GO:0006811">
    <property type="term" value="P:monoatomic ion transport"/>
    <property type="evidence" value="ECO:0007669"/>
    <property type="project" value="UniProtKB-KW"/>
</dbReference>
<dbReference type="PANTHER" id="PTHR30069:SF53">
    <property type="entry name" value="COLICIN I RECEPTOR-RELATED"/>
    <property type="match status" value="1"/>
</dbReference>
<dbReference type="InterPro" id="IPR039426">
    <property type="entry name" value="TonB-dep_rcpt-like"/>
</dbReference>
<evidence type="ECO:0000259" key="16">
    <source>
        <dbReference type="Pfam" id="PF00593"/>
    </source>
</evidence>
<dbReference type="EMBL" id="FTMD01000013">
    <property type="protein sequence ID" value="SIR34628.1"/>
    <property type="molecule type" value="Genomic_DNA"/>
</dbReference>
<evidence type="ECO:0000259" key="17">
    <source>
        <dbReference type="Pfam" id="PF07715"/>
    </source>
</evidence>
<feature type="chain" id="PRO_5012342555" evidence="15">
    <location>
        <begin position="25"/>
        <end position="627"/>
    </location>
</feature>
<keyword evidence="19" id="KW-1185">Reference proteome</keyword>
<evidence type="ECO:0000256" key="14">
    <source>
        <dbReference type="RuleBase" id="RU003357"/>
    </source>
</evidence>
<organism evidence="18 19">
    <name type="scientific">Aromatoleum tolulyticum</name>
    <dbReference type="NCBI Taxonomy" id="34027"/>
    <lineage>
        <taxon>Bacteria</taxon>
        <taxon>Pseudomonadati</taxon>
        <taxon>Pseudomonadota</taxon>
        <taxon>Betaproteobacteria</taxon>
        <taxon>Rhodocyclales</taxon>
        <taxon>Rhodocyclaceae</taxon>
        <taxon>Aromatoleum</taxon>
    </lineage>
</organism>
<dbReference type="GO" id="GO:0015889">
    <property type="term" value="P:cobalamin transport"/>
    <property type="evidence" value="ECO:0007669"/>
    <property type="project" value="TreeGrafter"/>
</dbReference>
<dbReference type="Proteomes" id="UP000186819">
    <property type="component" value="Unassembled WGS sequence"/>
</dbReference>
<dbReference type="STRING" id="34027.SAMN05421829_113108"/>
<dbReference type="PROSITE" id="PS00430">
    <property type="entry name" value="TONB_DEPENDENT_REC_1"/>
    <property type="match status" value="1"/>
</dbReference>
<dbReference type="PROSITE" id="PS52016">
    <property type="entry name" value="TONB_DEPENDENT_REC_3"/>
    <property type="match status" value="1"/>
</dbReference>
<proteinExistence type="inferred from homology"/>
<accession>A0A1N7A6G6</accession>
<dbReference type="InterPro" id="IPR037066">
    <property type="entry name" value="Plug_dom_sf"/>
</dbReference>
<evidence type="ECO:0000256" key="5">
    <source>
        <dbReference type="ARBA" id="ARBA00022692"/>
    </source>
</evidence>
<gene>
    <name evidence="18" type="ORF">SAMN05421829_113108</name>
</gene>
<evidence type="ECO:0000256" key="13">
    <source>
        <dbReference type="PROSITE-ProRule" id="PRU10143"/>
    </source>
</evidence>
<feature type="domain" description="TonB-dependent receptor plug" evidence="17">
    <location>
        <begin position="45"/>
        <end position="150"/>
    </location>
</feature>
<name>A0A1N7A6G6_9RHOO</name>
<feature type="signal peptide" evidence="15">
    <location>
        <begin position="1"/>
        <end position="24"/>
    </location>
</feature>
<comment type="subcellular location">
    <subcellularLocation>
        <location evidence="1 12">Cell outer membrane</location>
        <topology evidence="1 12">Multi-pass membrane protein</topology>
    </subcellularLocation>
</comment>
<evidence type="ECO:0000256" key="2">
    <source>
        <dbReference type="ARBA" id="ARBA00009810"/>
    </source>
</evidence>
<keyword evidence="5 12" id="KW-0812">Transmembrane</keyword>
<dbReference type="InterPro" id="IPR036942">
    <property type="entry name" value="Beta-barrel_TonB_sf"/>
</dbReference>
<sequence length="627" mass="68178">MNIRLSATAIAVAAALPFASGALAAEEKTGDTVVVTATRQPQRASDVLASVDVIDRAEIEQSGQSSLLELLANRPGIQVSSNGGPGKTSSLFVRGTNSNHTVLFVDGVRVGSATTGQAAFQNIPLDQIERVEVLRGPASALYGADAIGGVIQIFTKKGEGAFKPELFVGAGTYETTDVSAGVSGSEGAWSYAVRVSQYETDGVSAKKGPFPAFSPATLFHDYDPALDADDDGFRATTASGTIGFKFNPDHDLQLNVLRSETRNWYDGSGYNARGGADVGNDDVVESIGLASRNRLASNWLSTIRIAQSKDESRGFRGVYRFDTRQDQLAWQNDVKLPLGALLLAYEHLDQRVDSTTTFAKKGRRIESFLGGWSAAVGDHQWQLNLRQDKNSQFGDELTYLASYGYRLTPIWSVSASLGTAFKAPTLNDLYYEDSFGNHGDPDLKPERSRNREAALKYDDGRQSASATYFNNKISNLIEWNAAPPTWAYVPAQTNKAQIEGWELAYATKVYGFDMSASVDLMDAKNTETGKRLHRRAREQGRLAVSRDVGAFRFGGELIGVGKRYDRAGEVGELAGYSLVNLFARYAVNRDWSVEARANNVFDRNYELAKGFNTLGANVFVGVRYAPK</sequence>
<protein>
    <submittedName>
        <fullName evidence="18">Vitamin B12 transporter</fullName>
    </submittedName>
</protein>
<dbReference type="InterPro" id="IPR010916">
    <property type="entry name" value="TonB_box_CS"/>
</dbReference>
<keyword evidence="11 12" id="KW-0998">Cell outer membrane</keyword>
<feature type="short sequence motif" description="TonB box" evidence="13">
    <location>
        <begin position="32"/>
        <end position="38"/>
    </location>
</feature>
<dbReference type="OrthoDB" id="183532at2"/>
<evidence type="ECO:0000256" key="4">
    <source>
        <dbReference type="ARBA" id="ARBA00022452"/>
    </source>
</evidence>
<dbReference type="PANTHER" id="PTHR30069">
    <property type="entry name" value="TONB-DEPENDENT OUTER MEMBRANE RECEPTOR"/>
    <property type="match status" value="1"/>
</dbReference>
<evidence type="ECO:0000256" key="10">
    <source>
        <dbReference type="ARBA" id="ARBA00023170"/>
    </source>
</evidence>
<evidence type="ECO:0000313" key="18">
    <source>
        <dbReference type="EMBL" id="SIR34628.1"/>
    </source>
</evidence>
<keyword evidence="10" id="KW-0675">Receptor</keyword>
<dbReference type="CDD" id="cd01347">
    <property type="entry name" value="ligand_gated_channel"/>
    <property type="match status" value="1"/>
</dbReference>
<dbReference type="InterPro" id="IPR000531">
    <property type="entry name" value="Beta-barrel_TonB"/>
</dbReference>
<dbReference type="GO" id="GO:0009279">
    <property type="term" value="C:cell outer membrane"/>
    <property type="evidence" value="ECO:0007669"/>
    <property type="project" value="UniProtKB-SubCell"/>
</dbReference>
<keyword evidence="8 13" id="KW-0798">TonB box</keyword>
<evidence type="ECO:0000256" key="3">
    <source>
        <dbReference type="ARBA" id="ARBA00022448"/>
    </source>
</evidence>
<keyword evidence="4 12" id="KW-1134">Transmembrane beta strand</keyword>
<dbReference type="AlphaFoldDB" id="A0A1N7A6G6"/>
<evidence type="ECO:0000256" key="1">
    <source>
        <dbReference type="ARBA" id="ARBA00004571"/>
    </source>
</evidence>
<comment type="similarity">
    <text evidence="2 12 14">Belongs to the TonB-dependent receptor family.</text>
</comment>
<dbReference type="Pfam" id="PF00593">
    <property type="entry name" value="TonB_dep_Rec_b-barrel"/>
    <property type="match status" value="1"/>
</dbReference>
<evidence type="ECO:0000256" key="9">
    <source>
        <dbReference type="ARBA" id="ARBA00023136"/>
    </source>
</evidence>
<dbReference type="Pfam" id="PF07715">
    <property type="entry name" value="Plug"/>
    <property type="match status" value="1"/>
</dbReference>